<keyword evidence="5 11" id="KW-0547">Nucleotide-binding</keyword>
<evidence type="ECO:0000256" key="4">
    <source>
        <dbReference type="ARBA" id="ARBA00022679"/>
    </source>
</evidence>
<comment type="similarity">
    <text evidence="8">Belongs to the protein kinase superfamily. STE Ser/Thr protein kinase family. COT1 subfamily.</text>
</comment>
<dbReference type="InterPro" id="IPR008271">
    <property type="entry name" value="Ser/Thr_kinase_AS"/>
</dbReference>
<comment type="caution">
    <text evidence="15">The sequence shown here is derived from an EMBL/GenBank/DDBJ whole genome shotgun (WGS) entry which is preliminary data.</text>
</comment>
<dbReference type="InterPro" id="IPR011009">
    <property type="entry name" value="Kinase-like_dom_sf"/>
</dbReference>
<evidence type="ECO:0000256" key="12">
    <source>
        <dbReference type="SAM" id="MobiDB-lite"/>
    </source>
</evidence>
<proteinExistence type="inferred from homology"/>
<evidence type="ECO:0000256" key="9">
    <source>
        <dbReference type="ARBA" id="ARBA00047899"/>
    </source>
</evidence>
<evidence type="ECO:0000259" key="13">
    <source>
        <dbReference type="PROSITE" id="PS50011"/>
    </source>
</evidence>
<dbReference type="GO" id="GO:0007010">
    <property type="term" value="P:cytoskeleton organization"/>
    <property type="evidence" value="ECO:0007669"/>
    <property type="project" value="UniProtKB-ARBA"/>
</dbReference>
<evidence type="ECO:0000256" key="10">
    <source>
        <dbReference type="ARBA" id="ARBA00048679"/>
    </source>
</evidence>
<dbReference type="SUPFAM" id="SSF56112">
    <property type="entry name" value="Protein kinase-like (PK-like)"/>
    <property type="match status" value="1"/>
</dbReference>
<dbReference type="Pfam" id="PF00069">
    <property type="entry name" value="Pkinase"/>
    <property type="match status" value="2"/>
</dbReference>
<dbReference type="AlphaFoldDB" id="A0A9W9DGH8"/>
<keyword evidence="6 15" id="KW-0418">Kinase</keyword>
<feature type="binding site" evidence="11">
    <location>
        <position position="154"/>
    </location>
    <ligand>
        <name>ATP</name>
        <dbReference type="ChEBI" id="CHEBI:30616"/>
    </ligand>
</feature>
<evidence type="ECO:0000313" key="16">
    <source>
        <dbReference type="Proteomes" id="UP001150266"/>
    </source>
</evidence>
<dbReference type="PROSITE" id="PS50011">
    <property type="entry name" value="PROTEIN_KINASE_DOM"/>
    <property type="match status" value="1"/>
</dbReference>
<dbReference type="SMART" id="SM00133">
    <property type="entry name" value="S_TK_X"/>
    <property type="match status" value="1"/>
</dbReference>
<name>A0A9W9DGH8_9AGAR</name>
<dbReference type="OrthoDB" id="3638488at2759"/>
<keyword evidence="7 11" id="KW-0067">ATP-binding</keyword>
<dbReference type="PANTHER" id="PTHR22988:SF76">
    <property type="entry name" value="CHROMOSOME UNDETERMINED SCAFFOLD_135, WHOLE GENOME SHOTGUN SEQUENCE"/>
    <property type="match status" value="1"/>
</dbReference>
<evidence type="ECO:0000256" key="5">
    <source>
        <dbReference type="ARBA" id="ARBA00022741"/>
    </source>
</evidence>
<keyword evidence="4" id="KW-0808">Transferase</keyword>
<dbReference type="Proteomes" id="UP001150266">
    <property type="component" value="Unassembled WGS sequence"/>
</dbReference>
<gene>
    <name evidence="15" type="ORF">J3R30DRAFT_3713702</name>
</gene>
<evidence type="ECO:0000256" key="2">
    <source>
        <dbReference type="ARBA" id="ARBA00022527"/>
    </source>
</evidence>
<evidence type="ECO:0000256" key="3">
    <source>
        <dbReference type="ARBA" id="ARBA00022553"/>
    </source>
</evidence>
<feature type="region of interest" description="Disordered" evidence="12">
    <location>
        <begin position="1"/>
        <end position="34"/>
    </location>
</feature>
<evidence type="ECO:0000313" key="15">
    <source>
        <dbReference type="EMBL" id="KAJ4469525.1"/>
    </source>
</evidence>
<organism evidence="15 16">
    <name type="scientific">Lentinula aciculospora</name>
    <dbReference type="NCBI Taxonomy" id="153920"/>
    <lineage>
        <taxon>Eukaryota</taxon>
        <taxon>Fungi</taxon>
        <taxon>Dikarya</taxon>
        <taxon>Basidiomycota</taxon>
        <taxon>Agaricomycotina</taxon>
        <taxon>Agaricomycetes</taxon>
        <taxon>Agaricomycetidae</taxon>
        <taxon>Agaricales</taxon>
        <taxon>Marasmiineae</taxon>
        <taxon>Omphalotaceae</taxon>
        <taxon>Lentinula</taxon>
    </lineage>
</organism>
<keyword evidence="2" id="KW-0723">Serine/threonine-protein kinase</keyword>
<feature type="domain" description="AGC-kinase C-terminal" evidence="14">
    <location>
        <begin position="445"/>
        <end position="508"/>
    </location>
</feature>
<dbReference type="GO" id="GO:0004674">
    <property type="term" value="F:protein serine/threonine kinase activity"/>
    <property type="evidence" value="ECO:0007669"/>
    <property type="project" value="UniProtKB-KW"/>
</dbReference>
<keyword evidence="3" id="KW-0597">Phosphoprotein</keyword>
<accession>A0A9W9DGH8</accession>
<dbReference type="PROSITE" id="PS51285">
    <property type="entry name" value="AGC_KINASE_CTER"/>
    <property type="match status" value="1"/>
</dbReference>
<dbReference type="FunFam" id="3.30.200.20:FF:000192">
    <property type="entry name" value="Serine/threonine-protein kinase cot-1"/>
    <property type="match status" value="1"/>
</dbReference>
<evidence type="ECO:0000256" key="11">
    <source>
        <dbReference type="PROSITE-ProRule" id="PRU10141"/>
    </source>
</evidence>
<comment type="catalytic activity">
    <reaction evidence="10">
        <text>L-seryl-[protein] + ATP = O-phospho-L-seryl-[protein] + ADP + H(+)</text>
        <dbReference type="Rhea" id="RHEA:17989"/>
        <dbReference type="Rhea" id="RHEA-COMP:9863"/>
        <dbReference type="Rhea" id="RHEA-COMP:11604"/>
        <dbReference type="ChEBI" id="CHEBI:15378"/>
        <dbReference type="ChEBI" id="CHEBI:29999"/>
        <dbReference type="ChEBI" id="CHEBI:30616"/>
        <dbReference type="ChEBI" id="CHEBI:83421"/>
        <dbReference type="ChEBI" id="CHEBI:456216"/>
        <dbReference type="EC" id="2.7.11.1"/>
    </reaction>
</comment>
<dbReference type="PROSITE" id="PS00108">
    <property type="entry name" value="PROTEIN_KINASE_ST"/>
    <property type="match status" value="1"/>
</dbReference>
<feature type="domain" description="Protein kinase" evidence="13">
    <location>
        <begin position="125"/>
        <end position="444"/>
    </location>
</feature>
<dbReference type="InterPro" id="IPR050839">
    <property type="entry name" value="Rho-assoc_Ser/Thr_Kinase"/>
</dbReference>
<dbReference type="InterPro" id="IPR000961">
    <property type="entry name" value="AGC-kinase_C"/>
</dbReference>
<dbReference type="SMART" id="SM00220">
    <property type="entry name" value="S_TKc"/>
    <property type="match status" value="1"/>
</dbReference>
<comment type="catalytic activity">
    <reaction evidence="9">
        <text>L-threonyl-[protein] + ATP = O-phospho-L-threonyl-[protein] + ADP + H(+)</text>
        <dbReference type="Rhea" id="RHEA:46608"/>
        <dbReference type="Rhea" id="RHEA-COMP:11060"/>
        <dbReference type="Rhea" id="RHEA-COMP:11605"/>
        <dbReference type="ChEBI" id="CHEBI:15378"/>
        <dbReference type="ChEBI" id="CHEBI:30013"/>
        <dbReference type="ChEBI" id="CHEBI:30616"/>
        <dbReference type="ChEBI" id="CHEBI:61977"/>
        <dbReference type="ChEBI" id="CHEBI:456216"/>
        <dbReference type="EC" id="2.7.11.1"/>
    </reaction>
</comment>
<evidence type="ECO:0000256" key="8">
    <source>
        <dbReference type="ARBA" id="ARBA00038271"/>
    </source>
</evidence>
<dbReference type="InterPro" id="IPR017441">
    <property type="entry name" value="Protein_kinase_ATP_BS"/>
</dbReference>
<dbReference type="InterPro" id="IPR000719">
    <property type="entry name" value="Prot_kinase_dom"/>
</dbReference>
<keyword evidence="16" id="KW-1185">Reference proteome</keyword>
<dbReference type="PANTHER" id="PTHR22988">
    <property type="entry name" value="MYOTONIC DYSTROPHY S/T KINASE-RELATED"/>
    <property type="match status" value="1"/>
</dbReference>
<evidence type="ECO:0000256" key="6">
    <source>
        <dbReference type="ARBA" id="ARBA00022777"/>
    </source>
</evidence>
<reference evidence="15" key="1">
    <citation type="submission" date="2022-08" db="EMBL/GenBank/DDBJ databases">
        <title>A Global Phylogenomic Analysis of the Shiitake Genus Lentinula.</title>
        <authorList>
            <consortium name="DOE Joint Genome Institute"/>
            <person name="Sierra-Patev S."/>
            <person name="Min B."/>
            <person name="Naranjo-Ortiz M."/>
            <person name="Looney B."/>
            <person name="Konkel Z."/>
            <person name="Slot J.C."/>
            <person name="Sakamoto Y."/>
            <person name="Steenwyk J.L."/>
            <person name="Rokas A."/>
            <person name="Carro J."/>
            <person name="Camarero S."/>
            <person name="Ferreira P."/>
            <person name="Molpeceres G."/>
            <person name="Ruiz-Duenas F.J."/>
            <person name="Serrano A."/>
            <person name="Henrissat B."/>
            <person name="Drula E."/>
            <person name="Hughes K.W."/>
            <person name="Mata J.L."/>
            <person name="Ishikawa N.K."/>
            <person name="Vargas-Isla R."/>
            <person name="Ushijima S."/>
            <person name="Smith C.A."/>
            <person name="Ahrendt S."/>
            <person name="Andreopoulos W."/>
            <person name="He G."/>
            <person name="Labutti K."/>
            <person name="Lipzen A."/>
            <person name="Ng V."/>
            <person name="Riley R."/>
            <person name="Sandor L."/>
            <person name="Barry K."/>
            <person name="Martinez A.T."/>
            <person name="Xiao Y."/>
            <person name="Gibbons J.G."/>
            <person name="Terashima K."/>
            <person name="Grigoriev I.V."/>
            <person name="Hibbett D.S."/>
        </authorList>
    </citation>
    <scope>NUCLEOTIDE SEQUENCE</scope>
    <source>
        <strain evidence="15">JLM2183</strain>
    </source>
</reference>
<protein>
    <recommendedName>
        <fullName evidence="1">non-specific serine/threonine protein kinase</fullName>
        <ecNumber evidence="1">2.7.11.1</ecNumber>
    </recommendedName>
</protein>
<dbReference type="EC" id="2.7.11.1" evidence="1"/>
<sequence>MHQPSPGSSSPVTSAPSSHSIGPLQIPENTAQKTRPDDYVYFERSNADFSSEAVARATAAKLKLVSYYKMAVDSAIERNARRIELETKLSQTLQPEAKERELRKHSKMESQHLRLRRTKIKLVDFKTVKVIGKGAFGEVRLVQKVDTGKVYAMKTLQKSEMLKRDQLAHVRAERDVLAESTSPWVVQLFYSFQDPLYLYLIMEFLPGGDLMTMLMKYDVFSEDVTRFYMAECILAIEAVHNLGYIHRDIKPDNVLIDRHGHLKLSDFGLSTGLHKVSDGEYYKRFLEEEKTRNPARNSVQVNPINLTMSREQIATWKANRRKLAYSTVGTPDYIAPEVFLLKGYGKECDWWSLGAIFYECIVGYAPFCSDNPGDTYKKIIEWPTYLVFPEEVFISREGEDLIRRCDVLRPTSLLYDREVFFFPSMMTWADSRLTVVQIKSHPFFFGADWSSLRYIEPPFVPELRSSTDTAYFPTDEFGDLPDQLEQVEGISAEKDLAFINFTFKRFSS</sequence>
<evidence type="ECO:0000259" key="14">
    <source>
        <dbReference type="PROSITE" id="PS51285"/>
    </source>
</evidence>
<dbReference type="PROSITE" id="PS00107">
    <property type="entry name" value="PROTEIN_KINASE_ATP"/>
    <property type="match status" value="1"/>
</dbReference>
<dbReference type="Gene3D" id="1.10.510.10">
    <property type="entry name" value="Transferase(Phosphotransferase) domain 1"/>
    <property type="match status" value="1"/>
</dbReference>
<dbReference type="Gene3D" id="3.30.200.20">
    <property type="entry name" value="Phosphorylase Kinase, domain 1"/>
    <property type="match status" value="1"/>
</dbReference>
<dbReference type="EMBL" id="JAOTPV010000032">
    <property type="protein sequence ID" value="KAJ4469525.1"/>
    <property type="molecule type" value="Genomic_DNA"/>
</dbReference>
<evidence type="ECO:0000256" key="1">
    <source>
        <dbReference type="ARBA" id="ARBA00012513"/>
    </source>
</evidence>
<feature type="compositionally biased region" description="Low complexity" evidence="12">
    <location>
        <begin position="1"/>
        <end position="20"/>
    </location>
</feature>
<dbReference type="FunFam" id="1.10.510.10:FF:000024">
    <property type="entry name" value="Probable serine/threonine-protein kinase cot-1"/>
    <property type="match status" value="1"/>
</dbReference>
<dbReference type="GO" id="GO:0005524">
    <property type="term" value="F:ATP binding"/>
    <property type="evidence" value="ECO:0007669"/>
    <property type="project" value="UniProtKB-UniRule"/>
</dbReference>
<evidence type="ECO:0000256" key="7">
    <source>
        <dbReference type="ARBA" id="ARBA00022840"/>
    </source>
</evidence>